<keyword evidence="4 9" id="KW-0812">Transmembrane</keyword>
<feature type="transmembrane region" description="Helical" evidence="9">
    <location>
        <begin position="12"/>
        <end position="30"/>
    </location>
</feature>
<dbReference type="RefSeq" id="WP_286337648.1">
    <property type="nucleotide sequence ID" value="NZ_AP027370.1"/>
</dbReference>
<dbReference type="NCBIfam" id="TIGR02805">
    <property type="entry name" value="exbB2"/>
    <property type="match status" value="1"/>
</dbReference>
<evidence type="ECO:0000256" key="8">
    <source>
        <dbReference type="RuleBase" id="RU004057"/>
    </source>
</evidence>
<dbReference type="Pfam" id="PF01618">
    <property type="entry name" value="MotA_ExbB"/>
    <property type="match status" value="1"/>
</dbReference>
<dbReference type="Proteomes" id="UP001321445">
    <property type="component" value="Chromosome"/>
</dbReference>
<dbReference type="PANTHER" id="PTHR30625:SF15">
    <property type="entry name" value="BIOPOLYMER TRANSPORT PROTEIN EXBB"/>
    <property type="match status" value="1"/>
</dbReference>
<proteinExistence type="inferred from homology"/>
<protein>
    <submittedName>
        <fullName evidence="11">Biopolymer transport protein ExbB-like 2</fullName>
    </submittedName>
</protein>
<keyword evidence="7 9" id="KW-0472">Membrane</keyword>
<evidence type="ECO:0000313" key="12">
    <source>
        <dbReference type="Proteomes" id="UP001321445"/>
    </source>
</evidence>
<reference evidence="11 12" key="1">
    <citation type="submission" date="2023-03" db="EMBL/GenBank/DDBJ databases">
        <title>Description of Hydrogenimonas sp. ISO32.</title>
        <authorList>
            <person name="Mino S."/>
            <person name="Fukazawa S."/>
            <person name="Sawabe T."/>
        </authorList>
    </citation>
    <scope>NUCLEOTIDE SEQUENCE [LARGE SCALE GENOMIC DNA]</scope>
    <source>
        <strain evidence="11 12">ISO32</strain>
    </source>
</reference>
<evidence type="ECO:0000256" key="5">
    <source>
        <dbReference type="ARBA" id="ARBA00022927"/>
    </source>
</evidence>
<keyword evidence="12" id="KW-1185">Reference proteome</keyword>
<evidence type="ECO:0000256" key="1">
    <source>
        <dbReference type="ARBA" id="ARBA00004429"/>
    </source>
</evidence>
<gene>
    <name evidence="11" type="ORF">HCR_07670</name>
</gene>
<feature type="transmembrane region" description="Helical" evidence="9">
    <location>
        <begin position="70"/>
        <end position="92"/>
    </location>
</feature>
<name>A0ABN6WTM2_9BACT</name>
<dbReference type="InterPro" id="IPR002898">
    <property type="entry name" value="MotA_ExbB_proton_chnl"/>
</dbReference>
<feature type="transmembrane region" description="Helical" evidence="9">
    <location>
        <begin position="98"/>
        <end position="123"/>
    </location>
</feature>
<comment type="similarity">
    <text evidence="8">Belongs to the exbB/tolQ family.</text>
</comment>
<accession>A0ABN6WTM2</accession>
<evidence type="ECO:0000256" key="6">
    <source>
        <dbReference type="ARBA" id="ARBA00022989"/>
    </source>
</evidence>
<evidence type="ECO:0000256" key="9">
    <source>
        <dbReference type="SAM" id="Phobius"/>
    </source>
</evidence>
<dbReference type="PANTHER" id="PTHR30625">
    <property type="entry name" value="PROTEIN TOLQ"/>
    <property type="match status" value="1"/>
</dbReference>
<keyword evidence="6 9" id="KW-1133">Transmembrane helix</keyword>
<sequence length="146" mass="16230">MNTSQIADIVDYGFIGVLGFMSVIALWLILERYFYYRHVDLRSFEEKEELEIVLGENLTMIASIGANAPFIGLLGTVVGIMVTFVTIGQSGLVETKEIMVGLALALKTTAGGILVAIPVVWFYNLLGRRAEILVAQWEMMKRRGEI</sequence>
<evidence type="ECO:0000256" key="3">
    <source>
        <dbReference type="ARBA" id="ARBA00022475"/>
    </source>
</evidence>
<evidence type="ECO:0000256" key="7">
    <source>
        <dbReference type="ARBA" id="ARBA00023136"/>
    </source>
</evidence>
<dbReference type="InterPro" id="IPR050790">
    <property type="entry name" value="ExbB/TolQ_transport"/>
</dbReference>
<evidence type="ECO:0000256" key="2">
    <source>
        <dbReference type="ARBA" id="ARBA00022448"/>
    </source>
</evidence>
<evidence type="ECO:0000259" key="10">
    <source>
        <dbReference type="Pfam" id="PF01618"/>
    </source>
</evidence>
<organism evidence="11 12">
    <name type="scientific">Hydrogenimonas cancrithermarum</name>
    <dbReference type="NCBI Taxonomy" id="2993563"/>
    <lineage>
        <taxon>Bacteria</taxon>
        <taxon>Pseudomonadati</taxon>
        <taxon>Campylobacterota</taxon>
        <taxon>Epsilonproteobacteria</taxon>
        <taxon>Campylobacterales</taxon>
        <taxon>Hydrogenimonadaceae</taxon>
        <taxon>Hydrogenimonas</taxon>
    </lineage>
</organism>
<dbReference type="InterPro" id="IPR014172">
    <property type="entry name" value="TonB_ExbB_2"/>
</dbReference>
<comment type="subcellular location">
    <subcellularLocation>
        <location evidence="1">Cell inner membrane</location>
        <topology evidence="1">Multi-pass membrane protein</topology>
    </subcellularLocation>
    <subcellularLocation>
        <location evidence="8">Membrane</location>
        <topology evidence="8">Multi-pass membrane protein</topology>
    </subcellularLocation>
</comment>
<keyword evidence="5 8" id="KW-0653">Protein transport</keyword>
<dbReference type="EMBL" id="AP027370">
    <property type="protein sequence ID" value="BDY12455.1"/>
    <property type="molecule type" value="Genomic_DNA"/>
</dbReference>
<keyword evidence="2 8" id="KW-0813">Transport</keyword>
<evidence type="ECO:0000313" key="11">
    <source>
        <dbReference type="EMBL" id="BDY12455.1"/>
    </source>
</evidence>
<feature type="domain" description="MotA/TolQ/ExbB proton channel" evidence="10">
    <location>
        <begin position="51"/>
        <end position="139"/>
    </location>
</feature>
<evidence type="ECO:0000256" key="4">
    <source>
        <dbReference type="ARBA" id="ARBA00022692"/>
    </source>
</evidence>
<keyword evidence="3" id="KW-1003">Cell membrane</keyword>